<sequence length="273" mass="27509">MTAPHQREGRAGRDLRLLRAAVFAAVCVVLSAAGHVLASYESVPLWSVTAGFLVVFAVAVPLAGRARSLPGIAALLAAGQLTLHTLFGIGQHGPAVPGAPSDASLIAQAAQLMCGAGAVAIGPAQAQRILTDARVLPGGGAGGGVPHHFDPASPVASGSGSVADLLPTLPMLLAHVLSAALVGWLLRRGDLALIRLVRLSAQGVAEAALVRALRSALAFVRCLFAESGGAPSTGPRPVPADRSEPPVPRTEALQHSVIRRGPPSPVAAHALCA</sequence>
<organism evidence="3 4">
    <name type="scientific">Streptomyces uncialis</name>
    <dbReference type="NCBI Taxonomy" id="1048205"/>
    <lineage>
        <taxon>Bacteria</taxon>
        <taxon>Bacillati</taxon>
        <taxon>Actinomycetota</taxon>
        <taxon>Actinomycetes</taxon>
        <taxon>Kitasatosporales</taxon>
        <taxon>Streptomycetaceae</taxon>
        <taxon>Streptomyces</taxon>
    </lineage>
</organism>
<evidence type="ECO:0000313" key="3">
    <source>
        <dbReference type="EMBL" id="OKH95057.1"/>
    </source>
</evidence>
<keyword evidence="2" id="KW-0812">Transmembrane</keyword>
<name>A0A1Q4VB56_9ACTN</name>
<feature type="transmembrane region" description="Helical" evidence="2">
    <location>
        <begin position="20"/>
        <end position="38"/>
    </location>
</feature>
<reference evidence="3 4" key="1">
    <citation type="submission" date="2015-06" db="EMBL/GenBank/DDBJ databases">
        <title>Cloning and characterization of the uncialamcin biosynthetic gene cluster.</title>
        <authorList>
            <person name="Yan X."/>
            <person name="Huang T."/>
            <person name="Ge H."/>
            <person name="Shen B."/>
        </authorList>
    </citation>
    <scope>NUCLEOTIDE SEQUENCE [LARGE SCALE GENOMIC DNA]</scope>
    <source>
        <strain evidence="3 4">DCA2648</strain>
    </source>
</reference>
<dbReference type="EMBL" id="LFBV01000002">
    <property type="protein sequence ID" value="OKH95057.1"/>
    <property type="molecule type" value="Genomic_DNA"/>
</dbReference>
<evidence type="ECO:0000256" key="2">
    <source>
        <dbReference type="SAM" id="Phobius"/>
    </source>
</evidence>
<accession>A0A1Q4VB56</accession>
<feature type="transmembrane region" description="Helical" evidence="2">
    <location>
        <begin position="71"/>
        <end position="90"/>
    </location>
</feature>
<feature type="transmembrane region" description="Helical" evidence="2">
    <location>
        <begin position="44"/>
        <end position="64"/>
    </location>
</feature>
<comment type="caution">
    <text evidence="3">The sequence shown here is derived from an EMBL/GenBank/DDBJ whole genome shotgun (WGS) entry which is preliminary data.</text>
</comment>
<evidence type="ECO:0000313" key="4">
    <source>
        <dbReference type="Proteomes" id="UP000186455"/>
    </source>
</evidence>
<keyword evidence="4" id="KW-1185">Reference proteome</keyword>
<gene>
    <name evidence="3" type="ORF">AB852_13140</name>
</gene>
<feature type="region of interest" description="Disordered" evidence="1">
    <location>
        <begin position="229"/>
        <end position="262"/>
    </location>
</feature>
<dbReference type="STRING" id="1048205.AB852_13140"/>
<proteinExistence type="predicted"/>
<keyword evidence="2" id="KW-0472">Membrane</keyword>
<evidence type="ECO:0000256" key="1">
    <source>
        <dbReference type="SAM" id="MobiDB-lite"/>
    </source>
</evidence>
<dbReference type="AlphaFoldDB" id="A0A1Q4VB56"/>
<dbReference type="RefSeq" id="WP_073787362.1">
    <property type="nucleotide sequence ID" value="NZ_LFBV01000002.1"/>
</dbReference>
<feature type="transmembrane region" description="Helical" evidence="2">
    <location>
        <begin position="165"/>
        <end position="186"/>
    </location>
</feature>
<dbReference type="Proteomes" id="UP000186455">
    <property type="component" value="Unassembled WGS sequence"/>
</dbReference>
<protein>
    <submittedName>
        <fullName evidence="3">Membrane protein</fullName>
    </submittedName>
</protein>
<keyword evidence="2" id="KW-1133">Transmembrane helix</keyword>